<protein>
    <submittedName>
        <fullName evidence="2">Putative secreted protein</fullName>
    </submittedName>
</protein>
<feature type="signal peptide" evidence="1">
    <location>
        <begin position="1"/>
        <end position="21"/>
    </location>
</feature>
<evidence type="ECO:0000313" key="2">
    <source>
        <dbReference type="EMBL" id="MXU86980.1"/>
    </source>
</evidence>
<name>A0A6B0UD09_IXORI</name>
<feature type="chain" id="PRO_5025614069" evidence="1">
    <location>
        <begin position="22"/>
        <end position="94"/>
    </location>
</feature>
<proteinExistence type="predicted"/>
<sequence>MCLASLANFSLWLCVLSPLGSRPFTMSPLESSIQIRFLASSWVAPSLTIAMTRSSAMPKDASPAPMKRILLEARLVLVIFMLANNPATATDAVP</sequence>
<dbReference type="EMBL" id="GIFC01004897">
    <property type="protein sequence ID" value="MXU86980.1"/>
    <property type="molecule type" value="Transcribed_RNA"/>
</dbReference>
<accession>A0A6B0UD09</accession>
<dbReference type="AlphaFoldDB" id="A0A6B0UD09"/>
<keyword evidence="1" id="KW-0732">Signal</keyword>
<reference evidence="2" key="1">
    <citation type="submission" date="2019-12" db="EMBL/GenBank/DDBJ databases">
        <title>An insight into the sialome of adult female Ixodes ricinus ticks feeding for 6 days.</title>
        <authorList>
            <person name="Perner J."/>
            <person name="Ribeiro J.M.C."/>
        </authorList>
    </citation>
    <scope>NUCLEOTIDE SEQUENCE</scope>
    <source>
        <strain evidence="2">Semi-engorged</strain>
        <tissue evidence="2">Salivary glands</tissue>
    </source>
</reference>
<evidence type="ECO:0000256" key="1">
    <source>
        <dbReference type="SAM" id="SignalP"/>
    </source>
</evidence>
<organism evidence="2">
    <name type="scientific">Ixodes ricinus</name>
    <name type="common">Common tick</name>
    <name type="synonym">Acarus ricinus</name>
    <dbReference type="NCBI Taxonomy" id="34613"/>
    <lineage>
        <taxon>Eukaryota</taxon>
        <taxon>Metazoa</taxon>
        <taxon>Ecdysozoa</taxon>
        <taxon>Arthropoda</taxon>
        <taxon>Chelicerata</taxon>
        <taxon>Arachnida</taxon>
        <taxon>Acari</taxon>
        <taxon>Parasitiformes</taxon>
        <taxon>Ixodida</taxon>
        <taxon>Ixodoidea</taxon>
        <taxon>Ixodidae</taxon>
        <taxon>Ixodinae</taxon>
        <taxon>Ixodes</taxon>
    </lineage>
</organism>